<dbReference type="EMBL" id="JAPEUV010000171">
    <property type="protein sequence ID" value="KAJ4330915.1"/>
    <property type="molecule type" value="Genomic_DNA"/>
</dbReference>
<protein>
    <recommendedName>
        <fullName evidence="1">Heterokaryon incompatibility domain-containing protein</fullName>
    </recommendedName>
</protein>
<gene>
    <name evidence="2" type="ORF">N0V87_009589</name>
</gene>
<dbReference type="AlphaFoldDB" id="A0A9W8WQU9"/>
<reference evidence="2" key="1">
    <citation type="submission" date="2022-10" db="EMBL/GenBank/DDBJ databases">
        <title>Tapping the CABI collections for fungal endophytes: first genome assemblies for Collariella, Neodidymelliopsis, Ascochyta clinopodiicola, Didymella pomorum, Didymosphaeria variabile, Neocosmospora piperis and Neocucurbitaria cava.</title>
        <authorList>
            <person name="Hill R."/>
        </authorList>
    </citation>
    <scope>NUCLEOTIDE SEQUENCE</scope>
    <source>
        <strain evidence="2">IMI 360193</strain>
    </source>
</reference>
<dbReference type="OrthoDB" id="5386682at2759"/>
<dbReference type="Pfam" id="PF06985">
    <property type="entry name" value="HET"/>
    <property type="match status" value="1"/>
</dbReference>
<evidence type="ECO:0000313" key="3">
    <source>
        <dbReference type="Proteomes" id="UP001140562"/>
    </source>
</evidence>
<dbReference type="PANTHER" id="PTHR24148">
    <property type="entry name" value="ANKYRIN REPEAT DOMAIN-CONTAINING PROTEIN 39 HOMOLOG-RELATED"/>
    <property type="match status" value="1"/>
</dbReference>
<sequence length="433" mass="49209">MASVYDNASLAYGTDTNVRLIEFLPGDVWCDGEQYEINCRFHVVSLESKPDFTAISYMWGEAGETSDIVLGGKRFPVRANLFGLLEQLFYMEPGLLWVDAICIDQASIHERNHQVGLMGMIYSQARAVVVWLGDDDEEVTAAIRRLQPLSVDDDKDNADDDRVELSLEEIRERLRTPSKDSISRPRSPNLYTDGLDAALRFLRSKPVVSKHGRFEFQGRKLPWSKMLEDEPVYRQLLVLCNAPYWSRAWIVQEVILAKRVQLQSGSFRMDIESLDKGLQQVHQWLRAWKSVRAPDIVSSILNSAAAKLLVKRRKWQESRGCSYINPWDSGFGVLGCSDARDRVYAMAALMDPKIVISADYHKSPAEVFEEIFEQHLQRTGTFSGTIWNLQTMLRLDDEEPIVQRAKEFGSLEWAPLGSLGAKSHVPSPVNPQK</sequence>
<dbReference type="InterPro" id="IPR010730">
    <property type="entry name" value="HET"/>
</dbReference>
<dbReference type="PANTHER" id="PTHR24148:SF73">
    <property type="entry name" value="HET DOMAIN PROTEIN (AFU_ORTHOLOGUE AFUA_8G01020)"/>
    <property type="match status" value="1"/>
</dbReference>
<name>A0A9W8WQU9_9PLEO</name>
<dbReference type="InterPro" id="IPR052895">
    <property type="entry name" value="HetReg/Transcr_Mod"/>
</dbReference>
<proteinExistence type="predicted"/>
<feature type="domain" description="Heterokaryon incompatibility" evidence="1">
    <location>
        <begin position="52"/>
        <end position="253"/>
    </location>
</feature>
<evidence type="ECO:0000313" key="2">
    <source>
        <dbReference type="EMBL" id="KAJ4330915.1"/>
    </source>
</evidence>
<organism evidence="2 3">
    <name type="scientific">Didymella glomerata</name>
    <dbReference type="NCBI Taxonomy" id="749621"/>
    <lineage>
        <taxon>Eukaryota</taxon>
        <taxon>Fungi</taxon>
        <taxon>Dikarya</taxon>
        <taxon>Ascomycota</taxon>
        <taxon>Pezizomycotina</taxon>
        <taxon>Dothideomycetes</taxon>
        <taxon>Pleosporomycetidae</taxon>
        <taxon>Pleosporales</taxon>
        <taxon>Pleosporineae</taxon>
        <taxon>Didymellaceae</taxon>
        <taxon>Didymella</taxon>
    </lineage>
</organism>
<accession>A0A9W8WQU9</accession>
<keyword evidence="3" id="KW-1185">Reference proteome</keyword>
<comment type="caution">
    <text evidence="2">The sequence shown here is derived from an EMBL/GenBank/DDBJ whole genome shotgun (WGS) entry which is preliminary data.</text>
</comment>
<evidence type="ECO:0000259" key="1">
    <source>
        <dbReference type="Pfam" id="PF06985"/>
    </source>
</evidence>
<dbReference type="Proteomes" id="UP001140562">
    <property type="component" value="Unassembled WGS sequence"/>
</dbReference>